<dbReference type="SMART" id="SM00317">
    <property type="entry name" value="SET"/>
    <property type="match status" value="1"/>
</dbReference>
<accession>A0A8H3U9J8</accession>
<protein>
    <recommendedName>
        <fullName evidence="1">SET domain-containing protein</fullName>
    </recommendedName>
</protein>
<reference evidence="2 3" key="1">
    <citation type="submission" date="2018-12" db="EMBL/GenBank/DDBJ databases">
        <title>Venturia inaequalis Genome Resource.</title>
        <authorList>
            <person name="Lichtner F.J."/>
        </authorList>
    </citation>
    <scope>NUCLEOTIDE SEQUENCE [LARGE SCALE GENOMIC DNA]</scope>
    <source>
        <strain evidence="2 3">120213</strain>
    </source>
</reference>
<evidence type="ECO:0000259" key="1">
    <source>
        <dbReference type="PROSITE" id="PS50280"/>
    </source>
</evidence>
<dbReference type="InterPro" id="IPR046341">
    <property type="entry name" value="SET_dom_sf"/>
</dbReference>
<dbReference type="Gene3D" id="2.170.270.10">
    <property type="entry name" value="SET domain"/>
    <property type="match status" value="1"/>
</dbReference>
<dbReference type="PANTHER" id="PTHR47332">
    <property type="entry name" value="SET DOMAIN-CONTAINING PROTEIN 5"/>
    <property type="match status" value="1"/>
</dbReference>
<evidence type="ECO:0000313" key="3">
    <source>
        <dbReference type="Proteomes" id="UP000447873"/>
    </source>
</evidence>
<gene>
    <name evidence="2" type="ORF">EG328_009023</name>
</gene>
<comment type="caution">
    <text evidence="2">The sequence shown here is derived from an EMBL/GenBank/DDBJ whole genome shotgun (WGS) entry which is preliminary data.</text>
</comment>
<dbReference type="Pfam" id="PF00856">
    <property type="entry name" value="SET"/>
    <property type="match status" value="1"/>
</dbReference>
<dbReference type="AlphaFoldDB" id="A0A8H3U9J8"/>
<dbReference type="EMBL" id="WNWS01000528">
    <property type="protein sequence ID" value="KAE9966287.1"/>
    <property type="molecule type" value="Genomic_DNA"/>
</dbReference>
<dbReference type="Proteomes" id="UP000447873">
    <property type="component" value="Unassembled WGS sequence"/>
</dbReference>
<evidence type="ECO:0000313" key="2">
    <source>
        <dbReference type="EMBL" id="KAE9966287.1"/>
    </source>
</evidence>
<dbReference type="SUPFAM" id="SSF82199">
    <property type="entry name" value="SET domain"/>
    <property type="match status" value="1"/>
</dbReference>
<name>A0A8H3U9J8_VENIN</name>
<organism evidence="2 3">
    <name type="scientific">Venturia inaequalis</name>
    <name type="common">Apple scab fungus</name>
    <dbReference type="NCBI Taxonomy" id="5025"/>
    <lineage>
        <taxon>Eukaryota</taxon>
        <taxon>Fungi</taxon>
        <taxon>Dikarya</taxon>
        <taxon>Ascomycota</taxon>
        <taxon>Pezizomycotina</taxon>
        <taxon>Dothideomycetes</taxon>
        <taxon>Pleosporomycetidae</taxon>
        <taxon>Venturiales</taxon>
        <taxon>Venturiaceae</taxon>
        <taxon>Venturia</taxon>
    </lineage>
</organism>
<sequence>MLLAWTKAYLRQRLFINHVQVDFKHSPHFQFSRPFLYSAPHHVEIIIKSPLMNPRDSSADGRHLLEMRTSSGKGQGIFAKEKIDTGITILAETPLLKSNMSDSDIVNQFLRLSPDSRAAYQQLHSFPQARLTDRPSFSDMERTIIDIFAANSFRVGSEGVIYLIGSRFNHSCTPNIAVMTDPRGGKFFIATENIAKDQELYISYGRYSGTPKERKAWLKETWGFDCQCPECL</sequence>
<dbReference type="PANTHER" id="PTHR47332:SF2">
    <property type="entry name" value="SET-6"/>
    <property type="match status" value="1"/>
</dbReference>
<dbReference type="InterPro" id="IPR001214">
    <property type="entry name" value="SET_dom"/>
</dbReference>
<dbReference type="CDD" id="cd20071">
    <property type="entry name" value="SET_SMYD"/>
    <property type="match status" value="1"/>
</dbReference>
<dbReference type="PROSITE" id="PS50280">
    <property type="entry name" value="SET"/>
    <property type="match status" value="1"/>
</dbReference>
<feature type="domain" description="SET" evidence="1">
    <location>
        <begin position="63"/>
        <end position="205"/>
    </location>
</feature>
<proteinExistence type="predicted"/>
<dbReference type="InterPro" id="IPR053185">
    <property type="entry name" value="SET_domain_protein"/>
</dbReference>